<dbReference type="Pfam" id="PF06094">
    <property type="entry name" value="GGACT"/>
    <property type="match status" value="1"/>
</dbReference>
<proteinExistence type="predicted"/>
<accession>D5V095</accession>
<dbReference type="KEGG" id="ant:Arnit_2053"/>
<keyword evidence="3" id="KW-1185">Reference proteome</keyword>
<evidence type="ECO:0000313" key="3">
    <source>
        <dbReference type="Proteomes" id="UP000000939"/>
    </source>
</evidence>
<protein>
    <recommendedName>
        <fullName evidence="1">Gamma-glutamylcyclotransferase AIG2-like domain-containing protein</fullName>
    </recommendedName>
</protein>
<dbReference type="STRING" id="572480.Arnit_2053"/>
<dbReference type="HOGENOM" id="CLU_1861053_0_0_7"/>
<dbReference type="InterPro" id="IPR009288">
    <property type="entry name" value="AIG2-like_dom"/>
</dbReference>
<dbReference type="InterPro" id="IPR036568">
    <property type="entry name" value="GGCT-like_sf"/>
</dbReference>
<organism evidence="2 3">
    <name type="scientific">Arcobacter nitrofigilis (strain ATCC 33309 / DSM 7299 / CCUG 15893 / LMG 7604 / NCTC 12251 / CI)</name>
    <name type="common">Campylobacter nitrofigilis</name>
    <dbReference type="NCBI Taxonomy" id="572480"/>
    <lineage>
        <taxon>Bacteria</taxon>
        <taxon>Pseudomonadati</taxon>
        <taxon>Campylobacterota</taxon>
        <taxon>Epsilonproteobacteria</taxon>
        <taxon>Campylobacterales</taxon>
        <taxon>Arcobacteraceae</taxon>
        <taxon>Arcobacter</taxon>
    </lineage>
</organism>
<feature type="domain" description="Gamma-glutamylcyclotransferase AIG2-like" evidence="1">
    <location>
        <begin position="11"/>
        <end position="105"/>
    </location>
</feature>
<gene>
    <name evidence="2" type="ordered locus">Arnit_2053</name>
</gene>
<evidence type="ECO:0000259" key="1">
    <source>
        <dbReference type="Pfam" id="PF06094"/>
    </source>
</evidence>
<dbReference type="EMBL" id="CP001999">
    <property type="protein sequence ID" value="ADG93707.1"/>
    <property type="molecule type" value="Genomic_DNA"/>
</dbReference>
<dbReference type="Gene3D" id="3.10.490.10">
    <property type="entry name" value="Gamma-glutamyl cyclotransferase-like"/>
    <property type="match status" value="1"/>
</dbReference>
<dbReference type="CDD" id="cd06661">
    <property type="entry name" value="GGCT_like"/>
    <property type="match status" value="1"/>
</dbReference>
<name>D5V095_ARCNC</name>
<dbReference type="Proteomes" id="UP000000939">
    <property type="component" value="Chromosome"/>
</dbReference>
<reference evidence="2" key="1">
    <citation type="journal article" date="2010" name="Stand. Genomic Sci.">
        <title>Complete genome sequence of Arcobacter nitrofigilis type strain (CI).</title>
        <authorList>
            <person name="Pati A."/>
            <person name="Gronow S."/>
            <person name="Lapidus A."/>
            <person name="Copeland A."/>
            <person name="Glavina Del Rio T."/>
            <person name="Nolan M."/>
            <person name="Lucas S."/>
            <person name="Tice H."/>
            <person name="Cheng J.F."/>
            <person name="Han C."/>
            <person name="Chertkov O."/>
            <person name="Bruce D."/>
            <person name="Tapia R."/>
            <person name="Goodwin L."/>
            <person name="Pitluck S."/>
            <person name="Liolios K."/>
            <person name="Ivanova N."/>
            <person name="Mavromatis K."/>
            <person name="Chen A."/>
            <person name="Palaniappan K."/>
            <person name="Land M."/>
            <person name="Hauser L."/>
            <person name="Chang Y.J."/>
            <person name="Jeffries C.D."/>
            <person name="Detter J.C."/>
            <person name="Rohde M."/>
            <person name="Goker M."/>
            <person name="Bristow J."/>
            <person name="Eisen J.A."/>
            <person name="Markowitz V."/>
            <person name="Hugenholtz P."/>
            <person name="Klenk H.P."/>
            <person name="Kyrpides N.C."/>
        </authorList>
    </citation>
    <scope>NUCLEOTIDE SEQUENCE [LARGE SCALE GENOMIC DNA]</scope>
    <source>
        <strain evidence="2">DSM 7299</strain>
    </source>
</reference>
<sequence length="137" mass="15735">MDNSNQRLNDVFFYGLYMDEEILKNKNVEPRNKRVAFANDYQLRIGNMATLLRKKDSQAYGLVYSLTHDEIDTLYKKSGLTDYISESILVELDDGSKIATLCCILLNEPSSSESNPEYFKKLKLCMESYNLPLPTTV</sequence>
<dbReference type="RefSeq" id="WP_013135852.1">
    <property type="nucleotide sequence ID" value="NC_014166.1"/>
</dbReference>
<dbReference type="InterPro" id="IPR013024">
    <property type="entry name" value="GGCT-like"/>
</dbReference>
<dbReference type="AlphaFoldDB" id="D5V095"/>
<evidence type="ECO:0000313" key="2">
    <source>
        <dbReference type="EMBL" id="ADG93707.1"/>
    </source>
</evidence>
<dbReference type="OrthoDB" id="5349038at2"/>
<dbReference type="SUPFAM" id="SSF110857">
    <property type="entry name" value="Gamma-glutamyl cyclotransferase-like"/>
    <property type="match status" value="1"/>
</dbReference>